<name>X0YV99_9ZZZZ</name>
<dbReference type="AlphaFoldDB" id="X0YV99"/>
<proteinExistence type="predicted"/>
<reference evidence="1" key="1">
    <citation type="journal article" date="2014" name="Front. Microbiol.">
        <title>High frequency of phylogenetically diverse reductive dehalogenase-homologous genes in deep subseafloor sedimentary metagenomes.</title>
        <authorList>
            <person name="Kawai M."/>
            <person name="Futagami T."/>
            <person name="Toyoda A."/>
            <person name="Takaki Y."/>
            <person name="Nishi S."/>
            <person name="Hori S."/>
            <person name="Arai W."/>
            <person name="Tsubouchi T."/>
            <person name="Morono Y."/>
            <person name="Uchiyama I."/>
            <person name="Ito T."/>
            <person name="Fujiyama A."/>
            <person name="Inagaki F."/>
            <person name="Takami H."/>
        </authorList>
    </citation>
    <scope>NUCLEOTIDE SEQUENCE</scope>
    <source>
        <strain evidence="1">Expedition CK06-06</strain>
    </source>
</reference>
<evidence type="ECO:0000313" key="1">
    <source>
        <dbReference type="EMBL" id="GAG52253.1"/>
    </source>
</evidence>
<feature type="non-terminal residue" evidence="1">
    <location>
        <position position="1"/>
    </location>
</feature>
<dbReference type="SUPFAM" id="SSF51726">
    <property type="entry name" value="UROD/MetE-like"/>
    <property type="match status" value="1"/>
</dbReference>
<accession>X0YV99</accession>
<protein>
    <submittedName>
        <fullName evidence="1">Uncharacterized protein</fullName>
    </submittedName>
</protein>
<feature type="non-terminal residue" evidence="1">
    <location>
        <position position="233"/>
    </location>
</feature>
<organism evidence="1">
    <name type="scientific">marine sediment metagenome</name>
    <dbReference type="NCBI Taxonomy" id="412755"/>
    <lineage>
        <taxon>unclassified sequences</taxon>
        <taxon>metagenomes</taxon>
        <taxon>ecological metagenomes</taxon>
    </lineage>
</organism>
<gene>
    <name evidence="1" type="ORF">S01H1_77672</name>
</gene>
<dbReference type="Gene3D" id="3.20.20.210">
    <property type="match status" value="1"/>
</dbReference>
<dbReference type="InterPro" id="IPR038071">
    <property type="entry name" value="UROD/MetE-like_sf"/>
</dbReference>
<dbReference type="EMBL" id="BARS01052222">
    <property type="protein sequence ID" value="GAG52253.1"/>
    <property type="molecule type" value="Genomic_DNA"/>
</dbReference>
<sequence length="233" mass="26858">DDDVLDRFKVDTIELGRGFAREDEHWSDWTLPDGTPCQMPRWAMPEREEGQWVLRSSSGRVVGRMPDGAIYFEQCHWPYLEEDNLDRLPEAMEDTIWVAMRTPPGPLVTGNYGDDVLVEGARKLRRRTDRAILGLFGGNLLEIGQFLYRIDNFLMLLAGNPQRAHKFLDRLLEIHLANLEKFLDLVGDSIDVILFGDDLGTQNGPQISPAMYREFFKPRHAKMWQRAKELADV</sequence>
<comment type="caution">
    <text evidence="1">The sequence shown here is derived from an EMBL/GenBank/DDBJ whole genome shotgun (WGS) entry which is preliminary data.</text>
</comment>